<dbReference type="SUPFAM" id="SSF58104">
    <property type="entry name" value="Methyl-accepting chemotaxis protein (MCP) signaling domain"/>
    <property type="match status" value="1"/>
</dbReference>
<dbReference type="Gene3D" id="1.10.287.950">
    <property type="entry name" value="Methyl-accepting chemotaxis protein"/>
    <property type="match status" value="1"/>
</dbReference>
<reference evidence="6 7" key="1">
    <citation type="submission" date="2023-07" db="EMBL/GenBank/DDBJ databases">
        <title>Sequencing the genomes of 1000 actinobacteria strains.</title>
        <authorList>
            <person name="Klenk H.-P."/>
        </authorList>
    </citation>
    <scope>NUCLEOTIDE SEQUENCE [LARGE SCALE GENOMIC DNA]</scope>
    <source>
        <strain evidence="6 7">DSM 44709</strain>
    </source>
</reference>
<feature type="domain" description="PAC" evidence="5">
    <location>
        <begin position="498"/>
        <end position="550"/>
    </location>
</feature>
<sequence>MADSGSLINAESGAMLEGAALRLLLQERLVLTLHAKSGSILAVNQRVLDIADMPINKVVGIKLEHLWKMPGPLVDRMLESAARGEFIEQVTSISDGNGRQRWLRLNCGPVEATAKAAPAKPAPAKATTAAAAAAAAKEAATATSASAAGAASAAAPAEAKLSDTVLVTAYDITEDRRQIGELKGKYAAIDRAQAVIEFDLTGSILHANENFLSLTGYSLGELVGKQHKVLCDPAFGEGPEYEKFWDRLRAGEFESGEYKRVGKGGREIWIRATYNPIFDLDGRPFKVVKYALDVTEQKLRTAEFEGKVKAISRAQAVIEFDLSGVILDANQNFLNTVGYELSEVVGQHHKMFVDEEEGRSAGYRNFWQALARGEFESGEYKRVGKGGKEVWLQATYNPIFDLNGRPMKVVKYALDVTDQKIRNAEFEGKVNAIDRSQAVIEFDLKGNILRANQLFQETMGYAESEIVGKHHRMFADAATSASAEYREFWQRLGRGEFESGEYKRVGKGGKEVWLQASYNPIFDLSGHPFKVVKYATDVTEQKTRNVEFEGKVNAIGRAQAVIEFDLQGRVLSANQNFLDLLGYSLEEVRGKHHRMFVDEAEAKSSEYAAFWEKLSRGDFDAGEYRRRTKGGRDVYIQATYNPIFNLDGRPYKIVKYAVDVTDAKIQNAEFVGKDRAINRAQAVIEFDLEGNILSANENFQRALGYSLRELVGQHHSMLCDSDYITSGEYRDFWLRLRKGEYLSGRFHRVGKYGRNVWIQASYNPIFDMRGEPIKVVKYAHDITEQVELEQRLTTKTRDMAASIKALADSIDEIVINAQQASGLAGETQSNAEQGFEELRKSIEAIDLIEKSSDQIAAIVKVISEIASQTNLLAFNASIEAARAGEHGVGFSVVAGEVRKLAERSSDAAREISNLIHESAARVGQGSQVSHRAQAAFADILKSVASTGESIRRIADSTQKQQSASVTVTRLINELTQPGDETSMAEQQLDQTGKAS</sequence>
<feature type="domain" description="PAC" evidence="5">
    <location>
        <begin position="376"/>
        <end position="428"/>
    </location>
</feature>
<dbReference type="Proteomes" id="UP001240236">
    <property type="component" value="Unassembled WGS sequence"/>
</dbReference>
<protein>
    <submittedName>
        <fullName evidence="6">Methyl-accepting chemotaxis protein</fullName>
    </submittedName>
</protein>
<feature type="domain" description="PAC" evidence="5">
    <location>
        <begin position="254"/>
        <end position="306"/>
    </location>
</feature>
<dbReference type="SUPFAM" id="SSF55785">
    <property type="entry name" value="PYP-like sensor domain (PAS domain)"/>
    <property type="match status" value="5"/>
</dbReference>
<feature type="domain" description="PAS" evidence="4">
    <location>
        <begin position="683"/>
        <end position="713"/>
    </location>
</feature>
<dbReference type="InterPro" id="IPR001610">
    <property type="entry name" value="PAC"/>
</dbReference>
<feature type="domain" description="PAS" evidence="4">
    <location>
        <begin position="195"/>
        <end position="226"/>
    </location>
</feature>
<dbReference type="Pfam" id="PF08448">
    <property type="entry name" value="PAS_4"/>
    <property type="match status" value="1"/>
</dbReference>
<dbReference type="InterPro" id="IPR013656">
    <property type="entry name" value="PAS_4"/>
</dbReference>
<dbReference type="Pfam" id="PF08447">
    <property type="entry name" value="PAS_3"/>
    <property type="match status" value="4"/>
</dbReference>
<evidence type="ECO:0000313" key="6">
    <source>
        <dbReference type="EMBL" id="MDQ0366621.1"/>
    </source>
</evidence>
<keyword evidence="7" id="KW-1185">Reference proteome</keyword>
<dbReference type="SMART" id="SM00091">
    <property type="entry name" value="PAS"/>
    <property type="match status" value="5"/>
</dbReference>
<dbReference type="AlphaFoldDB" id="A0AAE3VZC4"/>
<feature type="domain" description="PAS" evidence="4">
    <location>
        <begin position="317"/>
        <end position="347"/>
    </location>
</feature>
<dbReference type="InterPro" id="IPR004090">
    <property type="entry name" value="Chemotax_Me-accpt_rcpt"/>
</dbReference>
<dbReference type="InterPro" id="IPR050903">
    <property type="entry name" value="Bact_Chemotaxis_MeTrfase"/>
</dbReference>
<dbReference type="Pfam" id="PF13426">
    <property type="entry name" value="PAS_9"/>
    <property type="match status" value="1"/>
</dbReference>
<comment type="caution">
    <text evidence="6">The sequence shown here is derived from an EMBL/GenBank/DDBJ whole genome shotgun (WGS) entry which is preliminary data.</text>
</comment>
<dbReference type="InterPro" id="IPR035965">
    <property type="entry name" value="PAS-like_dom_sf"/>
</dbReference>
<dbReference type="InterPro" id="IPR000700">
    <property type="entry name" value="PAS-assoc_C"/>
</dbReference>
<dbReference type="NCBIfam" id="TIGR00229">
    <property type="entry name" value="sensory_box"/>
    <property type="match status" value="5"/>
</dbReference>
<evidence type="ECO:0000259" key="4">
    <source>
        <dbReference type="PROSITE" id="PS50112"/>
    </source>
</evidence>
<evidence type="ECO:0000313" key="7">
    <source>
        <dbReference type="Proteomes" id="UP001240236"/>
    </source>
</evidence>
<feature type="domain" description="PAC" evidence="5">
    <location>
        <begin position="740"/>
        <end position="794"/>
    </location>
</feature>
<dbReference type="InterPro" id="IPR000014">
    <property type="entry name" value="PAS"/>
</dbReference>
<dbReference type="GO" id="GO:0007165">
    <property type="term" value="P:signal transduction"/>
    <property type="evidence" value="ECO:0007669"/>
    <property type="project" value="UniProtKB-KW"/>
</dbReference>
<feature type="domain" description="Methyl-accepting transducer" evidence="3">
    <location>
        <begin position="798"/>
        <end position="989"/>
    </location>
</feature>
<dbReference type="SMART" id="SM00283">
    <property type="entry name" value="MA"/>
    <property type="match status" value="1"/>
</dbReference>
<keyword evidence="1" id="KW-0807">Transducer</keyword>
<name>A0AAE3VZC4_9ACTN</name>
<dbReference type="EMBL" id="JAUSUZ010000001">
    <property type="protein sequence ID" value="MDQ0366621.1"/>
    <property type="molecule type" value="Genomic_DNA"/>
</dbReference>
<dbReference type="GO" id="GO:0016020">
    <property type="term" value="C:membrane"/>
    <property type="evidence" value="ECO:0007669"/>
    <property type="project" value="InterPro"/>
</dbReference>
<dbReference type="PANTHER" id="PTHR24422:SF10">
    <property type="entry name" value="CHEMOTAXIS PROTEIN METHYLTRANSFERASE 2"/>
    <property type="match status" value="1"/>
</dbReference>
<dbReference type="SMART" id="SM00086">
    <property type="entry name" value="PAC"/>
    <property type="match status" value="5"/>
</dbReference>
<dbReference type="Gene3D" id="3.30.450.20">
    <property type="entry name" value="PAS domain"/>
    <property type="match status" value="5"/>
</dbReference>
<dbReference type="CDD" id="cd11386">
    <property type="entry name" value="MCP_signal"/>
    <property type="match status" value="1"/>
</dbReference>
<dbReference type="InterPro" id="IPR004089">
    <property type="entry name" value="MCPsignal_dom"/>
</dbReference>
<dbReference type="PROSITE" id="PS50111">
    <property type="entry name" value="CHEMOTAXIS_TRANSDUC_2"/>
    <property type="match status" value="1"/>
</dbReference>
<feature type="region of interest" description="Disordered" evidence="2">
    <location>
        <begin position="975"/>
        <end position="995"/>
    </location>
</feature>
<accession>A0AAE3VZC4</accession>
<dbReference type="PRINTS" id="PR00260">
    <property type="entry name" value="CHEMTRNSDUCR"/>
</dbReference>
<dbReference type="GO" id="GO:0004888">
    <property type="term" value="F:transmembrane signaling receptor activity"/>
    <property type="evidence" value="ECO:0007669"/>
    <property type="project" value="InterPro"/>
</dbReference>
<dbReference type="Pfam" id="PF00015">
    <property type="entry name" value="MCPsignal"/>
    <property type="match status" value="1"/>
</dbReference>
<dbReference type="CDD" id="cd00130">
    <property type="entry name" value="PAS"/>
    <property type="match status" value="5"/>
</dbReference>
<evidence type="ECO:0000259" key="5">
    <source>
        <dbReference type="PROSITE" id="PS50113"/>
    </source>
</evidence>
<proteinExistence type="predicted"/>
<organism evidence="6 7">
    <name type="scientific">Catenuloplanes indicus</name>
    <dbReference type="NCBI Taxonomy" id="137267"/>
    <lineage>
        <taxon>Bacteria</taxon>
        <taxon>Bacillati</taxon>
        <taxon>Actinomycetota</taxon>
        <taxon>Actinomycetes</taxon>
        <taxon>Micromonosporales</taxon>
        <taxon>Micromonosporaceae</taxon>
        <taxon>Catenuloplanes</taxon>
    </lineage>
</organism>
<dbReference type="PROSITE" id="PS50113">
    <property type="entry name" value="PAC"/>
    <property type="match status" value="4"/>
</dbReference>
<evidence type="ECO:0000256" key="2">
    <source>
        <dbReference type="SAM" id="MobiDB-lite"/>
    </source>
</evidence>
<feature type="domain" description="PAS" evidence="4">
    <location>
        <begin position="561"/>
        <end position="591"/>
    </location>
</feature>
<feature type="domain" description="PAS" evidence="4">
    <location>
        <begin position="439"/>
        <end position="469"/>
    </location>
</feature>
<dbReference type="RefSeq" id="WP_307240098.1">
    <property type="nucleotide sequence ID" value="NZ_JAUSUZ010000001.1"/>
</dbReference>
<dbReference type="GO" id="GO:0006935">
    <property type="term" value="P:chemotaxis"/>
    <property type="evidence" value="ECO:0007669"/>
    <property type="project" value="InterPro"/>
</dbReference>
<evidence type="ECO:0000259" key="3">
    <source>
        <dbReference type="PROSITE" id="PS50111"/>
    </source>
</evidence>
<gene>
    <name evidence="6" type="ORF">J2S42_003290</name>
</gene>
<dbReference type="PANTHER" id="PTHR24422">
    <property type="entry name" value="CHEMOTAXIS PROTEIN METHYLTRANSFERASE"/>
    <property type="match status" value="1"/>
</dbReference>
<dbReference type="InterPro" id="IPR013655">
    <property type="entry name" value="PAS_fold_3"/>
</dbReference>
<evidence type="ECO:0000256" key="1">
    <source>
        <dbReference type="PROSITE-ProRule" id="PRU00284"/>
    </source>
</evidence>
<dbReference type="PROSITE" id="PS50112">
    <property type="entry name" value="PAS"/>
    <property type="match status" value="5"/>
</dbReference>